<evidence type="ECO:0000256" key="3">
    <source>
        <dbReference type="ARBA" id="ARBA00023163"/>
    </source>
</evidence>
<evidence type="ECO:0000313" key="7">
    <source>
        <dbReference type="EMBL" id="KAF9783491.1"/>
    </source>
</evidence>
<dbReference type="PANTHER" id="PTHR21539">
    <property type="entry name" value="SAGA-ASSOCIATED FACTOR 29"/>
    <property type="match status" value="1"/>
</dbReference>
<dbReference type="PROSITE" id="PS51518">
    <property type="entry name" value="SGF29_C"/>
    <property type="match status" value="1"/>
</dbReference>
<dbReference type="InterPro" id="IPR010750">
    <property type="entry name" value="SGF29_tudor-like_dom"/>
</dbReference>
<evidence type="ECO:0000256" key="4">
    <source>
        <dbReference type="ARBA" id="ARBA00023242"/>
    </source>
</evidence>
<comment type="subcellular location">
    <subcellularLocation>
        <location evidence="1">Nucleus</location>
    </subcellularLocation>
</comment>
<name>A0A9P6HBI4_9AGAM</name>
<reference evidence="7" key="1">
    <citation type="journal article" date="2020" name="Nat. Commun.">
        <title>Large-scale genome sequencing of mycorrhizal fungi provides insights into the early evolution of symbiotic traits.</title>
        <authorList>
            <person name="Miyauchi S."/>
            <person name="Kiss E."/>
            <person name="Kuo A."/>
            <person name="Drula E."/>
            <person name="Kohler A."/>
            <person name="Sanchez-Garcia M."/>
            <person name="Morin E."/>
            <person name="Andreopoulos B."/>
            <person name="Barry K.W."/>
            <person name="Bonito G."/>
            <person name="Buee M."/>
            <person name="Carver A."/>
            <person name="Chen C."/>
            <person name="Cichocki N."/>
            <person name="Clum A."/>
            <person name="Culley D."/>
            <person name="Crous P.W."/>
            <person name="Fauchery L."/>
            <person name="Girlanda M."/>
            <person name="Hayes R.D."/>
            <person name="Keri Z."/>
            <person name="LaButti K."/>
            <person name="Lipzen A."/>
            <person name="Lombard V."/>
            <person name="Magnuson J."/>
            <person name="Maillard F."/>
            <person name="Murat C."/>
            <person name="Nolan M."/>
            <person name="Ohm R.A."/>
            <person name="Pangilinan J."/>
            <person name="Pereira M.F."/>
            <person name="Perotto S."/>
            <person name="Peter M."/>
            <person name="Pfister S."/>
            <person name="Riley R."/>
            <person name="Sitrit Y."/>
            <person name="Stielow J.B."/>
            <person name="Szollosi G."/>
            <person name="Zifcakova L."/>
            <person name="Stursova M."/>
            <person name="Spatafora J.W."/>
            <person name="Tedersoo L."/>
            <person name="Vaario L.M."/>
            <person name="Yamada A."/>
            <person name="Yan M."/>
            <person name="Wang P."/>
            <person name="Xu J."/>
            <person name="Bruns T."/>
            <person name="Baldrian P."/>
            <person name="Vilgalys R."/>
            <person name="Dunand C."/>
            <person name="Henrissat B."/>
            <person name="Grigoriev I.V."/>
            <person name="Hibbett D."/>
            <person name="Nagy L.G."/>
            <person name="Martin F.M."/>
        </authorList>
    </citation>
    <scope>NUCLEOTIDE SEQUENCE</scope>
    <source>
        <strain evidence="7">UH-Tt-Lm1</strain>
    </source>
</reference>
<dbReference type="InterPro" id="IPR047288">
    <property type="entry name" value="Tudor_SGF29_rpt1"/>
</dbReference>
<dbReference type="GO" id="GO:0000124">
    <property type="term" value="C:SAGA complex"/>
    <property type="evidence" value="ECO:0007669"/>
    <property type="project" value="InterPro"/>
</dbReference>
<dbReference type="EMBL" id="WIUZ02000010">
    <property type="protein sequence ID" value="KAF9783491.1"/>
    <property type="molecule type" value="Genomic_DNA"/>
</dbReference>
<protein>
    <submittedName>
        <fullName evidence="7">SGF29 tudor-like domain-containing protein</fullName>
    </submittedName>
</protein>
<dbReference type="Pfam" id="PF07039">
    <property type="entry name" value="SGF29_Tudor"/>
    <property type="match status" value="1"/>
</dbReference>
<dbReference type="AlphaFoldDB" id="A0A9P6HBI4"/>
<evidence type="ECO:0000256" key="5">
    <source>
        <dbReference type="SAM" id="MobiDB-lite"/>
    </source>
</evidence>
<evidence type="ECO:0000256" key="1">
    <source>
        <dbReference type="ARBA" id="ARBA00004123"/>
    </source>
</evidence>
<dbReference type="CDD" id="cd20393">
    <property type="entry name" value="Tudor_SGF29_rpt1"/>
    <property type="match status" value="1"/>
</dbReference>
<keyword evidence="2" id="KW-0805">Transcription regulation</keyword>
<accession>A0A9P6HBI4</accession>
<keyword evidence="3" id="KW-0804">Transcription</keyword>
<reference evidence="7" key="2">
    <citation type="submission" date="2020-11" db="EMBL/GenBank/DDBJ databases">
        <authorList>
            <consortium name="DOE Joint Genome Institute"/>
            <person name="Kuo A."/>
            <person name="Miyauchi S."/>
            <person name="Kiss E."/>
            <person name="Drula E."/>
            <person name="Kohler A."/>
            <person name="Sanchez-Garcia M."/>
            <person name="Andreopoulos B."/>
            <person name="Barry K.W."/>
            <person name="Bonito G."/>
            <person name="Buee M."/>
            <person name="Carver A."/>
            <person name="Chen C."/>
            <person name="Cichocki N."/>
            <person name="Clum A."/>
            <person name="Culley D."/>
            <person name="Crous P.W."/>
            <person name="Fauchery L."/>
            <person name="Girlanda M."/>
            <person name="Hayes R."/>
            <person name="Keri Z."/>
            <person name="Labutti K."/>
            <person name="Lipzen A."/>
            <person name="Lombard V."/>
            <person name="Magnuson J."/>
            <person name="Maillard F."/>
            <person name="Morin E."/>
            <person name="Murat C."/>
            <person name="Nolan M."/>
            <person name="Ohm R."/>
            <person name="Pangilinan J."/>
            <person name="Pereira M."/>
            <person name="Perotto S."/>
            <person name="Peter M."/>
            <person name="Riley R."/>
            <person name="Sitrit Y."/>
            <person name="Stielow B."/>
            <person name="Szollosi G."/>
            <person name="Zifcakova L."/>
            <person name="Stursova M."/>
            <person name="Spatafora J.W."/>
            <person name="Tedersoo L."/>
            <person name="Vaario L.-M."/>
            <person name="Yamada A."/>
            <person name="Yan M."/>
            <person name="Wang P."/>
            <person name="Xu J."/>
            <person name="Bruns T."/>
            <person name="Baldrian P."/>
            <person name="Vilgalys R."/>
            <person name="Henrissat B."/>
            <person name="Grigoriev I.V."/>
            <person name="Hibbett D."/>
            <person name="Nagy L.G."/>
            <person name="Martin F.M."/>
        </authorList>
    </citation>
    <scope>NUCLEOTIDE SEQUENCE</scope>
    <source>
        <strain evidence="7">UH-Tt-Lm1</strain>
    </source>
</reference>
<keyword evidence="8" id="KW-1185">Reference proteome</keyword>
<feature type="region of interest" description="Disordered" evidence="5">
    <location>
        <begin position="110"/>
        <end position="169"/>
    </location>
</feature>
<dbReference type="Gene3D" id="2.30.30.140">
    <property type="match status" value="2"/>
</dbReference>
<keyword evidence="4" id="KW-0539">Nucleus</keyword>
<dbReference type="InterPro" id="IPR047287">
    <property type="entry name" value="Tudor_SGF29_rpt2"/>
</dbReference>
<evidence type="ECO:0000259" key="6">
    <source>
        <dbReference type="PROSITE" id="PS51518"/>
    </source>
</evidence>
<dbReference type="Proteomes" id="UP000736335">
    <property type="component" value="Unassembled WGS sequence"/>
</dbReference>
<organism evidence="7 8">
    <name type="scientific">Thelephora terrestris</name>
    <dbReference type="NCBI Taxonomy" id="56493"/>
    <lineage>
        <taxon>Eukaryota</taxon>
        <taxon>Fungi</taxon>
        <taxon>Dikarya</taxon>
        <taxon>Basidiomycota</taxon>
        <taxon>Agaricomycotina</taxon>
        <taxon>Agaricomycetes</taxon>
        <taxon>Thelephorales</taxon>
        <taxon>Thelephoraceae</taxon>
        <taxon>Thelephora</taxon>
    </lineage>
</organism>
<dbReference type="InterPro" id="IPR037802">
    <property type="entry name" value="SGF29"/>
</dbReference>
<dbReference type="GO" id="GO:0005634">
    <property type="term" value="C:nucleus"/>
    <property type="evidence" value="ECO:0007669"/>
    <property type="project" value="UniProtKB-SubCell"/>
</dbReference>
<dbReference type="PANTHER" id="PTHR21539:SF0">
    <property type="entry name" value="SAGA-ASSOCIATED FACTOR 29"/>
    <property type="match status" value="1"/>
</dbReference>
<feature type="domain" description="SGF29 C-terminal" evidence="6">
    <location>
        <begin position="173"/>
        <end position="333"/>
    </location>
</feature>
<comment type="caution">
    <text evidence="7">The sequence shown here is derived from an EMBL/GenBank/DDBJ whole genome shotgun (WGS) entry which is preliminary data.</text>
</comment>
<gene>
    <name evidence="7" type="ORF">BJ322DRAFT_155955</name>
</gene>
<evidence type="ECO:0000313" key="8">
    <source>
        <dbReference type="Proteomes" id="UP000736335"/>
    </source>
</evidence>
<evidence type="ECO:0000256" key="2">
    <source>
        <dbReference type="ARBA" id="ARBA00023015"/>
    </source>
</evidence>
<sequence>MERRRGISTRPASTEEVDYWSRARSSINTLNGIYSNPGTMETIGRVNRLISNWPSNDTLPAEGFDGVKPVYKKLLSGLQEVKSNADKEARAIGEAMERLDVLIALRRASESHVTDKRTKRPPRGQSPAVIPTPATPALNSHQKITLPARNSVGPNSNIPFSREPKARRDALTAQLPLQEGRKVAFHPPTGTGTNGSTDESTWILAVVTKCINQDKYRYVVQDPEPQEDGQPGMLYTTTLKSIMPLPDPNAPPNSPSHQNAYPVFHVGETVMALYPDTSCFYRAEVLASPSGMHPAGRRAAQGAQSKPMYKLKFEDDGDQEHSVLAQLVVAWPG</sequence>
<proteinExistence type="predicted"/>
<dbReference type="CDD" id="cd20394">
    <property type="entry name" value="Tudor_SGF29_rpt2"/>
    <property type="match status" value="1"/>
</dbReference>
<dbReference type="OrthoDB" id="10265994at2759"/>